<evidence type="ECO:0000256" key="8">
    <source>
        <dbReference type="ARBA" id="ARBA00023136"/>
    </source>
</evidence>
<feature type="transmembrane region" description="Helical" evidence="9">
    <location>
        <begin position="113"/>
        <end position="136"/>
    </location>
</feature>
<comment type="similarity">
    <text evidence="2">Belongs to the cation diffusion facilitator (CDF) transporter (TC 2.A.4) family. SLC30A subfamily.</text>
</comment>
<evidence type="ECO:0000256" key="4">
    <source>
        <dbReference type="ARBA" id="ARBA00022692"/>
    </source>
</evidence>
<keyword evidence="6 9" id="KW-1133">Transmembrane helix</keyword>
<dbReference type="GO" id="GO:0005385">
    <property type="term" value="F:zinc ion transmembrane transporter activity"/>
    <property type="evidence" value="ECO:0007669"/>
    <property type="project" value="TreeGrafter"/>
</dbReference>
<evidence type="ECO:0000313" key="12">
    <source>
        <dbReference type="EMBL" id="SPP66312.1"/>
    </source>
</evidence>
<evidence type="ECO:0000256" key="5">
    <source>
        <dbReference type="ARBA" id="ARBA00022906"/>
    </source>
</evidence>
<sequence>MHNNSESRPTQQKNLLRVLLITGTFMIIEVVGGLLTGSLALLADAGHMLTDVAALSLSAFAIWMAARPSTPDKSYGYHRAEILAAAINAAVLLMLAIWIVVEAYRRFFEPPHVAGIPMLLIGFVGLAVNLVSLKVLEDHGNETLNIRSAYLEVLSDAISSIGVILGGATIWLTGWFPIDPLLSVGISLFIVWRTWALLSQAVHVLMEGVPTRLNAREVGQAMVAVPGVKGIHDLHIWTITSGLDALSAHVVVPVGEDRNAVLGHLQQLLRDRFGIDHATLQIVEERSDRVQVE</sequence>
<dbReference type="InterPro" id="IPR036837">
    <property type="entry name" value="Cation_efflux_CTD_sf"/>
</dbReference>
<dbReference type="InParanoid" id="A0A330LAH7"/>
<feature type="domain" description="Cation efflux protein cytoplasmic" evidence="11">
    <location>
        <begin position="215"/>
        <end position="282"/>
    </location>
</feature>
<keyword evidence="3" id="KW-0813">Transport</keyword>
<dbReference type="AlphaFoldDB" id="A0A330LAH7"/>
<keyword evidence="13" id="KW-1185">Reference proteome</keyword>
<dbReference type="GO" id="GO:0005886">
    <property type="term" value="C:plasma membrane"/>
    <property type="evidence" value="ECO:0007669"/>
    <property type="project" value="TreeGrafter"/>
</dbReference>
<keyword evidence="7" id="KW-0406">Ion transport</keyword>
<dbReference type="InterPro" id="IPR027469">
    <property type="entry name" value="Cation_efflux_TMD_sf"/>
</dbReference>
<accession>A0A330LAH7</accession>
<name>A0A330LAH7_9BACT</name>
<keyword evidence="4 9" id="KW-0812">Transmembrane</keyword>
<dbReference type="Gene3D" id="1.20.1510.10">
    <property type="entry name" value="Cation efflux protein transmembrane domain"/>
    <property type="match status" value="1"/>
</dbReference>
<dbReference type="SUPFAM" id="SSF161111">
    <property type="entry name" value="Cation efflux protein transmembrane domain-like"/>
    <property type="match status" value="1"/>
</dbReference>
<dbReference type="FunCoup" id="A0A330LAH7">
    <property type="interactions" value="216"/>
</dbReference>
<evidence type="ECO:0000256" key="6">
    <source>
        <dbReference type="ARBA" id="ARBA00022989"/>
    </source>
</evidence>
<evidence type="ECO:0000256" key="3">
    <source>
        <dbReference type="ARBA" id="ARBA00022448"/>
    </source>
</evidence>
<dbReference type="PANTHER" id="PTHR11562:SF17">
    <property type="entry name" value="RE54080P-RELATED"/>
    <property type="match status" value="1"/>
</dbReference>
<dbReference type="InterPro" id="IPR002524">
    <property type="entry name" value="Cation_efflux"/>
</dbReference>
<dbReference type="Pfam" id="PF16916">
    <property type="entry name" value="ZT_dimer"/>
    <property type="match status" value="1"/>
</dbReference>
<organism evidence="12 13">
    <name type="scientific">Nitrospira lenta</name>
    <dbReference type="NCBI Taxonomy" id="1436998"/>
    <lineage>
        <taxon>Bacteria</taxon>
        <taxon>Pseudomonadati</taxon>
        <taxon>Nitrospirota</taxon>
        <taxon>Nitrospiria</taxon>
        <taxon>Nitrospirales</taxon>
        <taxon>Nitrospiraceae</taxon>
        <taxon>Nitrospira</taxon>
    </lineage>
</organism>
<gene>
    <name evidence="12" type="primary">czcD</name>
    <name evidence="12" type="ORF">NITLEN_60115</name>
</gene>
<feature type="transmembrane region" description="Helical" evidence="9">
    <location>
        <begin position="48"/>
        <end position="66"/>
    </location>
</feature>
<comment type="subcellular location">
    <subcellularLocation>
        <location evidence="1">Membrane</location>
        <topology evidence="1">Multi-pass membrane protein</topology>
    </subcellularLocation>
</comment>
<keyword evidence="5" id="KW-0864">Zinc transport</keyword>
<dbReference type="EMBL" id="OUNR01000019">
    <property type="protein sequence ID" value="SPP66312.1"/>
    <property type="molecule type" value="Genomic_DNA"/>
</dbReference>
<feature type="domain" description="Cation efflux protein transmembrane" evidence="10">
    <location>
        <begin position="16"/>
        <end position="206"/>
    </location>
</feature>
<evidence type="ECO:0000259" key="11">
    <source>
        <dbReference type="Pfam" id="PF16916"/>
    </source>
</evidence>
<protein>
    <submittedName>
        <fullName evidence="12">Cobalt-zinc-cadmium resistance protein CzcD</fullName>
    </submittedName>
</protein>
<evidence type="ECO:0000256" key="2">
    <source>
        <dbReference type="ARBA" id="ARBA00008873"/>
    </source>
</evidence>
<evidence type="ECO:0000259" key="10">
    <source>
        <dbReference type="Pfam" id="PF01545"/>
    </source>
</evidence>
<evidence type="ECO:0000256" key="9">
    <source>
        <dbReference type="SAM" id="Phobius"/>
    </source>
</evidence>
<dbReference type="Pfam" id="PF01545">
    <property type="entry name" value="Cation_efflux"/>
    <property type="match status" value="1"/>
</dbReference>
<keyword evidence="5" id="KW-0862">Zinc</keyword>
<dbReference type="PANTHER" id="PTHR11562">
    <property type="entry name" value="CATION EFFLUX PROTEIN/ ZINC TRANSPORTER"/>
    <property type="match status" value="1"/>
</dbReference>
<evidence type="ECO:0000256" key="7">
    <source>
        <dbReference type="ARBA" id="ARBA00023065"/>
    </source>
</evidence>
<reference evidence="13" key="1">
    <citation type="submission" date="2018-04" db="EMBL/GenBank/DDBJ databases">
        <authorList>
            <person name="Lucker S."/>
            <person name="Sakoula D."/>
        </authorList>
    </citation>
    <scope>NUCLEOTIDE SEQUENCE [LARGE SCALE GENOMIC DNA]</scope>
</reference>
<feature type="transmembrane region" description="Helical" evidence="9">
    <location>
        <begin position="157"/>
        <end position="178"/>
    </location>
</feature>
<dbReference type="InterPro" id="IPR027470">
    <property type="entry name" value="Cation_efflux_CTD"/>
</dbReference>
<dbReference type="InterPro" id="IPR058533">
    <property type="entry name" value="Cation_efflux_TM"/>
</dbReference>
<dbReference type="SUPFAM" id="SSF160240">
    <property type="entry name" value="Cation efflux protein cytoplasmic domain-like"/>
    <property type="match status" value="1"/>
</dbReference>
<feature type="transmembrane region" description="Helical" evidence="9">
    <location>
        <begin position="184"/>
        <end position="206"/>
    </location>
</feature>
<proteinExistence type="inferred from homology"/>
<evidence type="ECO:0000313" key="13">
    <source>
        <dbReference type="Proteomes" id="UP000248168"/>
    </source>
</evidence>
<evidence type="ECO:0000256" key="1">
    <source>
        <dbReference type="ARBA" id="ARBA00004141"/>
    </source>
</evidence>
<keyword evidence="8 9" id="KW-0472">Membrane</keyword>
<dbReference type="NCBIfam" id="TIGR01297">
    <property type="entry name" value="CDF"/>
    <property type="match status" value="1"/>
</dbReference>
<feature type="transmembrane region" description="Helical" evidence="9">
    <location>
        <begin position="18"/>
        <end position="42"/>
    </location>
</feature>
<feature type="transmembrane region" description="Helical" evidence="9">
    <location>
        <begin position="82"/>
        <end position="101"/>
    </location>
</feature>
<dbReference type="InterPro" id="IPR050681">
    <property type="entry name" value="CDF/SLC30A"/>
</dbReference>
<dbReference type="RefSeq" id="WP_181416908.1">
    <property type="nucleotide sequence ID" value="NZ_OUNR01000019.1"/>
</dbReference>
<dbReference type="Proteomes" id="UP000248168">
    <property type="component" value="Unassembled WGS sequence"/>
</dbReference>